<dbReference type="Pfam" id="PF09350">
    <property type="entry name" value="DJC28_CD"/>
    <property type="match status" value="1"/>
</dbReference>
<evidence type="ECO:0000313" key="3">
    <source>
        <dbReference type="Proteomes" id="UP000248555"/>
    </source>
</evidence>
<proteinExistence type="predicted"/>
<protein>
    <submittedName>
        <fullName evidence="2">Uncharacterized protein DUF1992</fullName>
    </submittedName>
</protein>
<feature type="domain" description="DnaJ homologue subfamily C member 28 conserved" evidence="1">
    <location>
        <begin position="7"/>
        <end position="74"/>
    </location>
</feature>
<organism evidence="2 3">
    <name type="scientific">Paranoxybacillus vitaminiphilus</name>
    <dbReference type="NCBI Taxonomy" id="581036"/>
    <lineage>
        <taxon>Bacteria</taxon>
        <taxon>Bacillati</taxon>
        <taxon>Bacillota</taxon>
        <taxon>Bacilli</taxon>
        <taxon>Bacillales</taxon>
        <taxon>Anoxybacillaceae</taxon>
        <taxon>Paranoxybacillus</taxon>
    </lineage>
</organism>
<dbReference type="RefSeq" id="WP_111645310.1">
    <property type="nucleotide sequence ID" value="NZ_QLMH01000007.1"/>
</dbReference>
<dbReference type="InterPro" id="IPR052573">
    <property type="entry name" value="DnaJ_C_subfamily_28"/>
</dbReference>
<evidence type="ECO:0000259" key="1">
    <source>
        <dbReference type="Pfam" id="PF09350"/>
    </source>
</evidence>
<dbReference type="PANTHER" id="PTHR39158:SF1">
    <property type="entry name" value="DNAJ HOMOLOG SUBFAMILY C MEMBER 28"/>
    <property type="match status" value="1"/>
</dbReference>
<dbReference type="AlphaFoldDB" id="A0A327YGB2"/>
<sequence length="123" mass="14649">MDIIWRIAEDKIRESIKNGEFANLPGFGKPMELEDLSHIPEDLRIGYLMLKNAGYVSEEADLKKELMSIEDLIRCCEDEDEREKLKKKWNEKLLRLNMLMKKRNSSNSVALREYQERINDKFR</sequence>
<accession>A0A327YGB2</accession>
<gene>
    <name evidence="2" type="ORF">B0I26_10783</name>
</gene>
<reference evidence="2 3" key="1">
    <citation type="submission" date="2018-06" db="EMBL/GenBank/DDBJ databases">
        <title>Genomic Encyclopedia of Type Strains, Phase III (KMG-III): the genomes of soil and plant-associated and newly described type strains.</title>
        <authorList>
            <person name="Whitman W."/>
        </authorList>
    </citation>
    <scope>NUCLEOTIDE SEQUENCE [LARGE SCALE GENOMIC DNA]</scope>
    <source>
        <strain evidence="2 3">CGMCC 1.8979</strain>
    </source>
</reference>
<comment type="caution">
    <text evidence="2">The sequence shown here is derived from an EMBL/GenBank/DDBJ whole genome shotgun (WGS) entry which is preliminary data.</text>
</comment>
<name>A0A327YGB2_9BACL</name>
<dbReference type="PANTHER" id="PTHR39158">
    <property type="entry name" value="OS08G0560600 PROTEIN"/>
    <property type="match status" value="1"/>
</dbReference>
<dbReference type="EMBL" id="QLMH01000007">
    <property type="protein sequence ID" value="RAK19166.1"/>
    <property type="molecule type" value="Genomic_DNA"/>
</dbReference>
<dbReference type="Proteomes" id="UP000248555">
    <property type="component" value="Unassembled WGS sequence"/>
</dbReference>
<dbReference type="InterPro" id="IPR018961">
    <property type="entry name" value="DnaJ_homolog_subfam-C_membr-28"/>
</dbReference>
<keyword evidence="3" id="KW-1185">Reference proteome</keyword>
<dbReference type="OrthoDB" id="9798476at2"/>
<evidence type="ECO:0000313" key="2">
    <source>
        <dbReference type="EMBL" id="RAK19166.1"/>
    </source>
</evidence>